<dbReference type="OMA" id="WRMYNEI"/>
<dbReference type="InterPro" id="IPR025483">
    <property type="entry name" value="Lipase_euk"/>
</dbReference>
<evidence type="ECO:0000313" key="11">
    <source>
        <dbReference type="EMBL" id="EFA81642.1"/>
    </source>
</evidence>
<dbReference type="STRING" id="670386.D3BAQ5"/>
<reference evidence="11 12" key="1">
    <citation type="journal article" date="2011" name="Genome Res.">
        <title>Phylogeny-wide analysis of social amoeba genomes highlights ancient origins for complex intercellular communication.</title>
        <authorList>
            <person name="Heidel A.J."/>
            <person name="Lawal H.M."/>
            <person name="Felder M."/>
            <person name="Schilde C."/>
            <person name="Helps N.R."/>
            <person name="Tunggal B."/>
            <person name="Rivero F."/>
            <person name="John U."/>
            <person name="Schleicher M."/>
            <person name="Eichinger L."/>
            <person name="Platzer M."/>
            <person name="Noegel A.A."/>
            <person name="Schaap P."/>
            <person name="Gloeckner G."/>
        </authorList>
    </citation>
    <scope>NUCLEOTIDE SEQUENCE [LARGE SCALE GENOMIC DNA]</scope>
    <source>
        <strain evidence="12">ATCC 26659 / Pp 5 / PN500</strain>
    </source>
</reference>
<keyword evidence="2 9" id="KW-0732">Signal</keyword>
<protein>
    <recommendedName>
        <fullName evidence="7">Lipase</fullName>
    </recommendedName>
</protein>
<dbReference type="InParanoid" id="D3BAQ5"/>
<dbReference type="AlphaFoldDB" id="D3BAQ5"/>
<evidence type="ECO:0000256" key="2">
    <source>
        <dbReference type="ARBA" id="ARBA00022729"/>
    </source>
</evidence>
<dbReference type="GO" id="GO:0016788">
    <property type="term" value="F:hydrolase activity, acting on ester bonds"/>
    <property type="evidence" value="ECO:0007669"/>
    <property type="project" value="InterPro"/>
</dbReference>
<keyword evidence="4 7" id="KW-0442">Lipid degradation</keyword>
<name>D3BAQ5_HETP5</name>
<dbReference type="Pfam" id="PF00561">
    <property type="entry name" value="Abhydrolase_1"/>
    <property type="match status" value="1"/>
</dbReference>
<dbReference type="FunFam" id="3.40.50.1820:FF:000057">
    <property type="entry name" value="Lipase"/>
    <property type="match status" value="1"/>
</dbReference>
<dbReference type="Proteomes" id="UP000001396">
    <property type="component" value="Unassembled WGS sequence"/>
</dbReference>
<keyword evidence="6" id="KW-0325">Glycoprotein</keyword>
<dbReference type="GO" id="GO:0016042">
    <property type="term" value="P:lipid catabolic process"/>
    <property type="evidence" value="ECO:0007669"/>
    <property type="project" value="UniProtKB-KW"/>
</dbReference>
<dbReference type="InterPro" id="IPR000073">
    <property type="entry name" value="AB_hydrolase_1"/>
</dbReference>
<evidence type="ECO:0000259" key="10">
    <source>
        <dbReference type="Pfam" id="PF00561"/>
    </source>
</evidence>
<dbReference type="PANTHER" id="PTHR11005">
    <property type="entry name" value="LYSOSOMAL ACID LIPASE-RELATED"/>
    <property type="match status" value="1"/>
</dbReference>
<keyword evidence="5" id="KW-0443">Lipid metabolism</keyword>
<dbReference type="Gene3D" id="3.40.50.1820">
    <property type="entry name" value="alpha/beta hydrolase"/>
    <property type="match status" value="1"/>
</dbReference>
<feature type="active site" description="Charge relay system" evidence="8">
    <location>
        <position position="352"/>
    </location>
</feature>
<dbReference type="PIRSF" id="PIRSF000862">
    <property type="entry name" value="Steryl_ester_lip"/>
    <property type="match status" value="1"/>
</dbReference>
<comment type="caution">
    <text evidence="11">The sequence shown here is derived from an EMBL/GenBank/DDBJ whole genome shotgun (WGS) entry which is preliminary data.</text>
</comment>
<dbReference type="FunCoup" id="D3BAQ5">
    <property type="interactions" value="10"/>
</dbReference>
<dbReference type="EMBL" id="ADBJ01000025">
    <property type="protein sequence ID" value="EFA81642.1"/>
    <property type="molecule type" value="Genomic_DNA"/>
</dbReference>
<dbReference type="InterPro" id="IPR029058">
    <property type="entry name" value="AB_hydrolase_fold"/>
</dbReference>
<feature type="signal peptide" evidence="9">
    <location>
        <begin position="1"/>
        <end position="23"/>
    </location>
</feature>
<dbReference type="GeneID" id="31361119"/>
<evidence type="ECO:0000256" key="4">
    <source>
        <dbReference type="ARBA" id="ARBA00022963"/>
    </source>
</evidence>
<gene>
    <name evidence="11" type="ORF">PPL_05635</name>
</gene>
<comment type="similarity">
    <text evidence="1 7">Belongs to the AB hydrolase superfamily. Lipase family.</text>
</comment>
<feature type="domain" description="AB hydrolase-1" evidence="10">
    <location>
        <begin position="91"/>
        <end position="387"/>
    </location>
</feature>
<evidence type="ECO:0000256" key="9">
    <source>
        <dbReference type="SAM" id="SignalP"/>
    </source>
</evidence>
<evidence type="ECO:0000256" key="6">
    <source>
        <dbReference type="ARBA" id="ARBA00023180"/>
    </source>
</evidence>
<evidence type="ECO:0000256" key="7">
    <source>
        <dbReference type="PIRNR" id="PIRNR000862"/>
    </source>
</evidence>
<sequence length="412" mass="45955">MRLSTPVLINLTLLITIIYVSLAIQLPKQSTTHVEWDSNDPDLKRNISQLIVARGYPEEDHHVVTPDGFIRIPAGRYKANPNPYGANGKAAIVLQHGVEDIGTSWVIQENVYQSFGFILADAGFDVWISNVRGTTYSNSSINTNPSEKAFWAWSFDQMAEYDLPTILDYVRGVTNNEQVGYVGHSQGTTMGFIGFANETIAAKINLFVALAPVVRVTHCQSALLDVLADFDIVDILELLGEKAFLPDTPTLQHLLPIICGNDPSLCSNSLALIMGWDTSNINNTRLPVIMAHEPGGTSVQNVAHWAQAKKHGYYKFNYGPIGNLQHYGQLTAPAYNISEFRAPVIFYYGGNDYLADPTDVEWLIPQVPSLLYKKFLPTYSHLDFVWGENAYQDIYDEAAQWLLKYATYPNSK</sequence>
<keyword evidence="12" id="KW-1185">Reference proteome</keyword>
<feature type="chain" id="PRO_5003040955" description="Lipase" evidence="9">
    <location>
        <begin position="24"/>
        <end position="412"/>
    </location>
</feature>
<evidence type="ECO:0000256" key="1">
    <source>
        <dbReference type="ARBA" id="ARBA00010701"/>
    </source>
</evidence>
<evidence type="ECO:0000313" key="12">
    <source>
        <dbReference type="Proteomes" id="UP000001396"/>
    </source>
</evidence>
<accession>D3BAQ5</accession>
<dbReference type="RefSeq" id="XP_020433759.1">
    <property type="nucleotide sequence ID" value="XM_020576510.1"/>
</dbReference>
<dbReference type="SUPFAM" id="SSF53474">
    <property type="entry name" value="alpha/beta-Hydrolases"/>
    <property type="match status" value="1"/>
</dbReference>
<organism evidence="11 12">
    <name type="scientific">Heterostelium pallidum (strain ATCC 26659 / Pp 5 / PN500)</name>
    <name type="common">Cellular slime mold</name>
    <name type="synonym">Polysphondylium pallidum</name>
    <dbReference type="NCBI Taxonomy" id="670386"/>
    <lineage>
        <taxon>Eukaryota</taxon>
        <taxon>Amoebozoa</taxon>
        <taxon>Evosea</taxon>
        <taxon>Eumycetozoa</taxon>
        <taxon>Dictyostelia</taxon>
        <taxon>Acytosteliales</taxon>
        <taxon>Acytosteliaceae</taxon>
        <taxon>Heterostelium</taxon>
    </lineage>
</organism>
<evidence type="ECO:0000256" key="8">
    <source>
        <dbReference type="PIRSR" id="PIRSR000862-1"/>
    </source>
</evidence>
<feature type="active site" description="Charge relay system" evidence="8">
    <location>
        <position position="381"/>
    </location>
</feature>
<evidence type="ECO:0000256" key="3">
    <source>
        <dbReference type="ARBA" id="ARBA00022801"/>
    </source>
</evidence>
<proteinExistence type="inferred from homology"/>
<feature type="active site" description="Nucleophile" evidence="8">
    <location>
        <position position="185"/>
    </location>
</feature>
<evidence type="ECO:0000256" key="5">
    <source>
        <dbReference type="ARBA" id="ARBA00023098"/>
    </source>
</evidence>
<keyword evidence="3 7" id="KW-0378">Hydrolase</keyword>